<dbReference type="Gene3D" id="3.90.1170.50">
    <property type="entry name" value="Aldehyde oxidase/xanthine dehydrogenase, a/b hammerhead"/>
    <property type="match status" value="1"/>
</dbReference>
<gene>
    <name evidence="3" type="ORF">EYF88_04000</name>
    <name evidence="2" type="ORF">SAMN06265378_102174</name>
</gene>
<accession>A0A238VG39</accession>
<dbReference type="Proteomes" id="UP000292859">
    <property type="component" value="Unassembled WGS sequence"/>
</dbReference>
<name>A0A238VG39_9RHOB</name>
<dbReference type="Proteomes" id="UP000198409">
    <property type="component" value="Unassembled WGS sequence"/>
</dbReference>
<dbReference type="Gene3D" id="3.30.365.10">
    <property type="entry name" value="Aldehyde oxidase/xanthine dehydrogenase, molybdopterin binding domain"/>
    <property type="match status" value="4"/>
</dbReference>
<evidence type="ECO:0000313" key="4">
    <source>
        <dbReference type="Proteomes" id="UP000198409"/>
    </source>
</evidence>
<reference evidence="3 5" key="3">
    <citation type="submission" date="2019-02" db="EMBL/GenBank/DDBJ databases">
        <authorList>
            <person name="Zhang G."/>
        </authorList>
    </citation>
    <scope>NUCLEOTIDE SEQUENCE [LARGE SCALE GENOMIC DNA]</scope>
    <source>
        <strain evidence="3 5">CMB17</strain>
    </source>
</reference>
<dbReference type="GO" id="GO:0005506">
    <property type="term" value="F:iron ion binding"/>
    <property type="evidence" value="ECO:0007669"/>
    <property type="project" value="InterPro"/>
</dbReference>
<evidence type="ECO:0000313" key="5">
    <source>
        <dbReference type="Proteomes" id="UP000292859"/>
    </source>
</evidence>
<evidence type="ECO:0000313" key="3">
    <source>
        <dbReference type="EMBL" id="TBN52066.1"/>
    </source>
</evidence>
<organism evidence="2 4">
    <name type="scientific">Paracoccus sediminis</name>
    <dbReference type="NCBI Taxonomy" id="1214787"/>
    <lineage>
        <taxon>Bacteria</taxon>
        <taxon>Pseudomonadati</taxon>
        <taxon>Pseudomonadota</taxon>
        <taxon>Alphaproteobacteria</taxon>
        <taxon>Rhodobacterales</taxon>
        <taxon>Paracoccaceae</taxon>
        <taxon>Paracoccus</taxon>
    </lineage>
</organism>
<dbReference type="EMBL" id="SIRL01000002">
    <property type="protein sequence ID" value="TBN52066.1"/>
    <property type="molecule type" value="Genomic_DNA"/>
</dbReference>
<dbReference type="InterPro" id="IPR008274">
    <property type="entry name" value="AldOxase/xan_DH_MoCoBD1"/>
</dbReference>
<evidence type="ECO:0000313" key="2">
    <source>
        <dbReference type="EMBL" id="SNR33365.1"/>
    </source>
</evidence>
<dbReference type="InterPro" id="IPR000674">
    <property type="entry name" value="Ald_Oxase/Xan_DH_a/b"/>
</dbReference>
<dbReference type="SMART" id="SM01008">
    <property type="entry name" value="Ald_Xan_dh_C"/>
    <property type="match status" value="1"/>
</dbReference>
<dbReference type="PANTHER" id="PTHR11908">
    <property type="entry name" value="XANTHINE DEHYDROGENASE"/>
    <property type="match status" value="1"/>
</dbReference>
<reference evidence="2" key="2">
    <citation type="submission" date="2017-06" db="EMBL/GenBank/DDBJ databases">
        <authorList>
            <person name="Kim H.J."/>
            <person name="Triplett B.A."/>
        </authorList>
    </citation>
    <scope>NUCLEOTIDE SEQUENCE [LARGE SCALE GENOMIC DNA]</scope>
    <source>
        <strain evidence="2">DSM 26170</strain>
    </source>
</reference>
<dbReference type="SUPFAM" id="SSF54665">
    <property type="entry name" value="CO dehydrogenase molybdoprotein N-domain-like"/>
    <property type="match status" value="1"/>
</dbReference>
<proteinExistence type="predicted"/>
<dbReference type="Pfam" id="PF02738">
    <property type="entry name" value="MoCoBD_1"/>
    <property type="match status" value="1"/>
</dbReference>
<dbReference type="SUPFAM" id="SSF56003">
    <property type="entry name" value="Molybdenum cofactor-binding domain"/>
    <property type="match status" value="1"/>
</dbReference>
<dbReference type="GO" id="GO:0016491">
    <property type="term" value="F:oxidoreductase activity"/>
    <property type="evidence" value="ECO:0007669"/>
    <property type="project" value="InterPro"/>
</dbReference>
<dbReference type="EMBL" id="FZNM01000002">
    <property type="protein sequence ID" value="SNR33365.1"/>
    <property type="molecule type" value="Genomic_DNA"/>
</dbReference>
<evidence type="ECO:0000259" key="1">
    <source>
        <dbReference type="SMART" id="SM01008"/>
    </source>
</evidence>
<dbReference type="RefSeq" id="WP_089386883.1">
    <property type="nucleotide sequence ID" value="NZ_FZNM01000002.1"/>
</dbReference>
<dbReference type="InterPro" id="IPR037165">
    <property type="entry name" value="AldOxase/xan_DH_Mopterin-bd_sf"/>
</dbReference>
<dbReference type="InterPro" id="IPR036856">
    <property type="entry name" value="Ald_Oxase/Xan_DH_a/b_sf"/>
</dbReference>
<dbReference type="PANTHER" id="PTHR11908:SF123">
    <property type="entry name" value="ALDEHYDE OXIDOREDUCTASE MOLYBDENUM-BINDING SUBUNIT PAOC"/>
    <property type="match status" value="1"/>
</dbReference>
<sequence length="726" mass="77048">MTRHLRVDGPNHDDRLDHMAQGVLGQPLNRLEGPLKVSGRAAYAAEARPANLAYGVLVQASVPAGKVLDIGDAPGALAVIQDKRMVRYAAQGQAQKAPKSGPDQVEYMGQAIALVVADTFEAATHAAQNLMVRYAAEDVPVNPDAVTPELPPQKQASAGDLDRAMATAAVSVDAVWHTPSHGAAAMEPHAAIAQWDGDRVTIRAGLQMLSSNRAQMADALGIRASKLRLLAPYVGGGFGSKLGINAEAVAAAIAAKELNRPVQVSMTRQQVFDLAHRRSETRQRVRLACDPDGRLTGIGHDVLVSNLPGSEFSEPVTQATPFTYEAAHRQIVHAVARIHRGCAGSVRAPGEAVGVTVFECAMDELAEAADIDPVELRLRNIPEDEPVTGRPFSSHKLAEALRDGAQRFGWSDRRPNGQRAEGEWLIGMGMATAVRVNMLVESRAKVTLLQNGQAIVETDMTDIGTGTYTILGQLAGEMLGLPVDRVEVKLGDTDFPPSSGSGGSFGAASSGNSVYLACEDIRRQIAKAMGCDEPDLTLQNGMARAGNIARSLSELIDGSLTGEGHLEPGKTEKSVRQATWGSHWAEVAVNRWTGEVRVRRMMGVFACGRVLNEKTARSQCLGGMTFGIGIALTEAMEHDSRDGHAVSRDLAEYHIPCHADVPGLEVHFLSERDAYVGPLQAKGLGELGICGAGAAVLNAIHNACGIRVRDLPATPDKIIAGLEARA</sequence>
<reference evidence="4" key="1">
    <citation type="submission" date="2017-06" db="EMBL/GenBank/DDBJ databases">
        <authorList>
            <person name="Varghese N."/>
            <person name="Submissions S."/>
        </authorList>
    </citation>
    <scope>NUCLEOTIDE SEQUENCE [LARGE SCALE GENOMIC DNA]</scope>
    <source>
        <strain evidence="4">DSM 26170</strain>
    </source>
</reference>
<dbReference type="Pfam" id="PF20256">
    <property type="entry name" value="MoCoBD_2"/>
    <property type="match status" value="1"/>
</dbReference>
<dbReference type="InterPro" id="IPR046867">
    <property type="entry name" value="AldOxase/xan_DH_MoCoBD2"/>
</dbReference>
<dbReference type="OrthoDB" id="8428274at2"/>
<protein>
    <submittedName>
        <fullName evidence="3">Xanthine dehydrogenase family protein molybdopterin-binding subunit</fullName>
    </submittedName>
    <submittedName>
        <fullName evidence="2">Xanthine dehydrogenase, molybdenum binding subunit apoprotein</fullName>
    </submittedName>
</protein>
<keyword evidence="5" id="KW-1185">Reference proteome</keyword>
<dbReference type="AlphaFoldDB" id="A0A238VG39"/>
<feature type="domain" description="Aldehyde oxidase/xanthine dehydrogenase a/b hammerhead" evidence="1">
    <location>
        <begin position="38"/>
        <end position="138"/>
    </location>
</feature>
<dbReference type="InterPro" id="IPR016208">
    <property type="entry name" value="Ald_Oxase/xanthine_DH-like"/>
</dbReference>
<dbReference type="Pfam" id="PF01315">
    <property type="entry name" value="Ald_Xan_dh_C"/>
    <property type="match status" value="1"/>
</dbReference>